<dbReference type="Pfam" id="PF03807">
    <property type="entry name" value="F420_oxidored"/>
    <property type="match status" value="1"/>
</dbReference>
<name>A0A4R3HY56_9GAMM</name>
<evidence type="ECO:0000256" key="5">
    <source>
        <dbReference type="ARBA" id="ARBA00022650"/>
    </source>
</evidence>
<dbReference type="SUPFAM" id="SSF48179">
    <property type="entry name" value="6-phosphogluconate dehydrogenase C-terminal domain-like"/>
    <property type="match status" value="1"/>
</dbReference>
<dbReference type="InterPro" id="IPR000304">
    <property type="entry name" value="Pyrroline-COOH_reductase"/>
</dbReference>
<comment type="caution">
    <text evidence="13">The sequence shown here is derived from an EMBL/GenBank/DDBJ whole genome shotgun (WGS) entry which is preliminary data.</text>
</comment>
<dbReference type="UniPathway" id="UPA00098">
    <property type="reaction ID" value="UER00361"/>
</dbReference>
<keyword evidence="3 8" id="KW-0963">Cytoplasm</keyword>
<evidence type="ECO:0000256" key="3">
    <source>
        <dbReference type="ARBA" id="ARBA00022490"/>
    </source>
</evidence>
<keyword evidence="6 8" id="KW-0521">NADP</keyword>
<gene>
    <name evidence="8" type="primary">proC</name>
    <name evidence="13" type="ORF">BCF53_11760</name>
</gene>
<dbReference type="EC" id="1.5.1.2" evidence="8 9"/>
<dbReference type="RefSeq" id="WP_132703109.1">
    <property type="nucleotide sequence ID" value="NZ_SLZR01000017.1"/>
</dbReference>
<dbReference type="EMBL" id="SLZR01000017">
    <property type="protein sequence ID" value="TCS38132.1"/>
    <property type="molecule type" value="Genomic_DNA"/>
</dbReference>
<evidence type="ECO:0000256" key="7">
    <source>
        <dbReference type="ARBA" id="ARBA00023002"/>
    </source>
</evidence>
<keyword evidence="7 8" id="KW-0560">Oxidoreductase</keyword>
<dbReference type="GO" id="GO:0004735">
    <property type="term" value="F:pyrroline-5-carboxylate reductase activity"/>
    <property type="evidence" value="ECO:0007669"/>
    <property type="project" value="UniProtKB-UniRule"/>
</dbReference>
<evidence type="ECO:0000256" key="8">
    <source>
        <dbReference type="HAMAP-Rule" id="MF_01925"/>
    </source>
</evidence>
<evidence type="ECO:0000256" key="6">
    <source>
        <dbReference type="ARBA" id="ARBA00022857"/>
    </source>
</evidence>
<comment type="function">
    <text evidence="8">Catalyzes the reduction of 1-pyrroline-5-carboxylate (PCA) to L-proline.</text>
</comment>
<dbReference type="PIRSF" id="PIRSF000193">
    <property type="entry name" value="Pyrrol-5-carb_rd"/>
    <property type="match status" value="1"/>
</dbReference>
<protein>
    <recommendedName>
        <fullName evidence="8 9">Pyrroline-5-carboxylate reductase</fullName>
        <shortName evidence="8">P5C reductase</shortName>
        <shortName evidence="8">P5CR</shortName>
        <ecNumber evidence="8 9">1.5.1.2</ecNumber>
    </recommendedName>
    <alternativeName>
        <fullName evidence="8">PCA reductase</fullName>
    </alternativeName>
</protein>
<evidence type="ECO:0000256" key="1">
    <source>
        <dbReference type="ARBA" id="ARBA00004496"/>
    </source>
</evidence>
<comment type="catalytic activity">
    <reaction evidence="8">
        <text>L-proline + NADP(+) = (S)-1-pyrroline-5-carboxylate + NADPH + 2 H(+)</text>
        <dbReference type="Rhea" id="RHEA:14109"/>
        <dbReference type="ChEBI" id="CHEBI:15378"/>
        <dbReference type="ChEBI" id="CHEBI:17388"/>
        <dbReference type="ChEBI" id="CHEBI:57783"/>
        <dbReference type="ChEBI" id="CHEBI:58349"/>
        <dbReference type="ChEBI" id="CHEBI:60039"/>
        <dbReference type="EC" id="1.5.1.2"/>
    </reaction>
</comment>
<dbReference type="Gene3D" id="3.40.50.720">
    <property type="entry name" value="NAD(P)-binding Rossmann-like Domain"/>
    <property type="match status" value="1"/>
</dbReference>
<dbReference type="InterPro" id="IPR036291">
    <property type="entry name" value="NAD(P)-bd_dom_sf"/>
</dbReference>
<dbReference type="NCBIfam" id="TIGR00112">
    <property type="entry name" value="proC"/>
    <property type="match status" value="1"/>
</dbReference>
<dbReference type="InterPro" id="IPR029036">
    <property type="entry name" value="P5CR_dimer"/>
</dbReference>
<evidence type="ECO:0000256" key="10">
    <source>
        <dbReference type="PIRSR" id="PIRSR000193-1"/>
    </source>
</evidence>
<feature type="binding site" evidence="10">
    <location>
        <begin position="69"/>
        <end position="72"/>
    </location>
    <ligand>
        <name>NADP(+)</name>
        <dbReference type="ChEBI" id="CHEBI:58349"/>
    </ligand>
</feature>
<dbReference type="GO" id="GO:0055129">
    <property type="term" value="P:L-proline biosynthetic process"/>
    <property type="evidence" value="ECO:0007669"/>
    <property type="project" value="UniProtKB-UniRule"/>
</dbReference>
<dbReference type="Pfam" id="PF14748">
    <property type="entry name" value="P5CR_dimer"/>
    <property type="match status" value="1"/>
</dbReference>
<evidence type="ECO:0000256" key="9">
    <source>
        <dbReference type="NCBIfam" id="TIGR00112"/>
    </source>
</evidence>
<evidence type="ECO:0000259" key="11">
    <source>
        <dbReference type="Pfam" id="PF03807"/>
    </source>
</evidence>
<keyword evidence="14" id="KW-1185">Reference proteome</keyword>
<dbReference type="PANTHER" id="PTHR11645">
    <property type="entry name" value="PYRROLINE-5-CARBOXYLATE REDUCTASE"/>
    <property type="match status" value="1"/>
</dbReference>
<dbReference type="GO" id="GO:0005737">
    <property type="term" value="C:cytoplasm"/>
    <property type="evidence" value="ECO:0007669"/>
    <property type="project" value="UniProtKB-SubCell"/>
</dbReference>
<comment type="subcellular location">
    <subcellularLocation>
        <location evidence="1 8">Cytoplasm</location>
    </subcellularLocation>
</comment>
<dbReference type="AlphaFoldDB" id="A0A4R3HY56"/>
<keyword evidence="5 8" id="KW-0641">Proline biosynthesis</keyword>
<evidence type="ECO:0000313" key="14">
    <source>
        <dbReference type="Proteomes" id="UP000295793"/>
    </source>
</evidence>
<sequence length="273" mass="29078">MSIQKLGFIGGGNMANAIIGGLIESGFAASDIMVCDLNEAQLTRFANAGSKTTTQAVDVMQWADAVVLAVKPQVLKAVVTPLAEYAQQHRPLVISIVAAIPSTSIDQWLGGNNPIIRTMPNTPALVKAGATGLFANERTSEAQQQFAEQLFSAIGQAVWVSDENLLHSVTAAAGSAPAYFFRFAEAMTKAAMTQNLSEQQARELIGQTMLGAAKMIMETDESIEQMCKNVCSPNGTTERAVASFESNHIDSIVGQAMTACYERSIELSEQLAD</sequence>
<dbReference type="PANTHER" id="PTHR11645:SF0">
    <property type="entry name" value="PYRROLINE-5-CARBOXYLATE REDUCTASE 3"/>
    <property type="match status" value="1"/>
</dbReference>
<organism evidence="13 14">
    <name type="scientific">Reinekea marinisedimentorum</name>
    <dbReference type="NCBI Taxonomy" id="230495"/>
    <lineage>
        <taxon>Bacteria</taxon>
        <taxon>Pseudomonadati</taxon>
        <taxon>Pseudomonadota</taxon>
        <taxon>Gammaproteobacteria</taxon>
        <taxon>Oceanospirillales</taxon>
        <taxon>Saccharospirillaceae</taxon>
        <taxon>Reinekea</taxon>
    </lineage>
</organism>
<dbReference type="HAMAP" id="MF_01925">
    <property type="entry name" value="P5C_reductase"/>
    <property type="match status" value="1"/>
</dbReference>
<evidence type="ECO:0000256" key="2">
    <source>
        <dbReference type="ARBA" id="ARBA00005525"/>
    </source>
</evidence>
<dbReference type="FunFam" id="1.10.3730.10:FF:000001">
    <property type="entry name" value="Pyrroline-5-carboxylate reductase"/>
    <property type="match status" value="1"/>
</dbReference>
<dbReference type="OrthoDB" id="9805754at2"/>
<keyword evidence="4 8" id="KW-0028">Amino-acid biosynthesis</keyword>
<dbReference type="InterPro" id="IPR028939">
    <property type="entry name" value="P5C_Rdtase_cat_N"/>
</dbReference>
<feature type="binding site" evidence="10">
    <location>
        <begin position="9"/>
        <end position="14"/>
    </location>
    <ligand>
        <name>NADP(+)</name>
        <dbReference type="ChEBI" id="CHEBI:58349"/>
    </ligand>
</feature>
<dbReference type="SUPFAM" id="SSF51735">
    <property type="entry name" value="NAD(P)-binding Rossmann-fold domains"/>
    <property type="match status" value="1"/>
</dbReference>
<comment type="similarity">
    <text evidence="2 8">Belongs to the pyrroline-5-carboxylate reductase family.</text>
</comment>
<accession>A0A4R3HY56</accession>
<comment type="pathway">
    <text evidence="8">Amino-acid biosynthesis; L-proline biosynthesis; L-proline from L-glutamate 5-semialdehyde: step 1/1.</text>
</comment>
<feature type="domain" description="Pyrroline-5-carboxylate reductase dimerisation" evidence="12">
    <location>
        <begin position="163"/>
        <end position="267"/>
    </location>
</feature>
<dbReference type="Proteomes" id="UP000295793">
    <property type="component" value="Unassembled WGS sequence"/>
</dbReference>
<evidence type="ECO:0000259" key="12">
    <source>
        <dbReference type="Pfam" id="PF14748"/>
    </source>
</evidence>
<proteinExistence type="inferred from homology"/>
<feature type="domain" description="Pyrroline-5-carboxylate reductase catalytic N-terminal" evidence="11">
    <location>
        <begin position="5"/>
        <end position="98"/>
    </location>
</feature>
<reference evidence="13 14" key="1">
    <citation type="submission" date="2019-03" db="EMBL/GenBank/DDBJ databases">
        <title>Genomic Encyclopedia of Archaeal and Bacterial Type Strains, Phase II (KMG-II): from individual species to whole genera.</title>
        <authorList>
            <person name="Goeker M."/>
        </authorList>
    </citation>
    <scope>NUCLEOTIDE SEQUENCE [LARGE SCALE GENOMIC DNA]</scope>
    <source>
        <strain evidence="13 14">DSM 15388</strain>
    </source>
</reference>
<dbReference type="Gene3D" id="1.10.3730.10">
    <property type="entry name" value="ProC C-terminal domain-like"/>
    <property type="match status" value="1"/>
</dbReference>
<dbReference type="FunFam" id="3.40.50.720:FF:000190">
    <property type="entry name" value="Pyrroline-5-carboxylate reductase"/>
    <property type="match status" value="1"/>
</dbReference>
<dbReference type="InterPro" id="IPR008927">
    <property type="entry name" value="6-PGluconate_DH-like_C_sf"/>
</dbReference>
<evidence type="ECO:0000313" key="13">
    <source>
        <dbReference type="EMBL" id="TCS38132.1"/>
    </source>
</evidence>
<evidence type="ECO:0000256" key="4">
    <source>
        <dbReference type="ARBA" id="ARBA00022605"/>
    </source>
</evidence>
<comment type="catalytic activity">
    <reaction evidence="8">
        <text>L-proline + NAD(+) = (S)-1-pyrroline-5-carboxylate + NADH + 2 H(+)</text>
        <dbReference type="Rhea" id="RHEA:14105"/>
        <dbReference type="ChEBI" id="CHEBI:15378"/>
        <dbReference type="ChEBI" id="CHEBI:17388"/>
        <dbReference type="ChEBI" id="CHEBI:57540"/>
        <dbReference type="ChEBI" id="CHEBI:57945"/>
        <dbReference type="ChEBI" id="CHEBI:60039"/>
        <dbReference type="EC" id="1.5.1.2"/>
    </reaction>
</comment>